<keyword evidence="2" id="KW-1185">Reference proteome</keyword>
<dbReference type="OrthoDB" id="3353107at2759"/>
<comment type="caution">
    <text evidence="1">The sequence shown here is derived from an EMBL/GenBank/DDBJ whole genome shotgun (WGS) entry which is preliminary data.</text>
</comment>
<dbReference type="PANTHER" id="PTHR46791:SF4">
    <property type="match status" value="1"/>
</dbReference>
<name>A0A6S7HZ99_PARCT</name>
<dbReference type="GO" id="GO:0015074">
    <property type="term" value="P:DNA integration"/>
    <property type="evidence" value="ECO:0007669"/>
    <property type="project" value="InterPro"/>
</dbReference>
<dbReference type="InterPro" id="IPR012337">
    <property type="entry name" value="RNaseH-like_sf"/>
</dbReference>
<accession>A0A6S7HZ99</accession>
<dbReference type="PANTHER" id="PTHR46791">
    <property type="entry name" value="EXPRESSED PROTEIN"/>
    <property type="match status" value="1"/>
</dbReference>
<dbReference type="AlphaFoldDB" id="A0A6S7HZ99"/>
<sequence>MAYRWLPNIEGFFGSLCQCLCSAQGQLESGENGDFDYWCRRIQNYEPSLDVIVDRYRRNVDDGAESRLLQNLLTLQQHMASIRSELQELARPLQENGLPCGETIRTATISTGAAGRPPLSLNMDDISNFRSLGFSWVDISSLYGVSARTLRRRRQESGVGVHSHDSITDADLDNIVGDILEITPQAGRNLVRGSLQNRGVHVQRRRVVESIQRIDPVTPTLRDSRQIVRRRYNVPCPNFLWHIDGDHKLINPYRIVLHGGIDGYSRLIVYLKASTNNKASTVLQLFQEAVVRFNLPSRVRCDFGLENIDIGRLMLDTRGVNRGSTLAGPSVRNQRIERLWREVNRVIVSRFLNIFLFLESNGYFDPDNEVHILALHNVYLPLINNSIDEFVGQWNNHPLTSECHYSPLQLWVRDMVTLRNSGYSAVDSVLLGDQVLDNYGVEDGSHEEDAEIETSNVVVVPESPIALEDAACVALQELLHYDVTDDPNGIACYIRVMRYLSNIIQ</sequence>
<dbReference type="SUPFAM" id="SSF53098">
    <property type="entry name" value="Ribonuclease H-like"/>
    <property type="match status" value="1"/>
</dbReference>
<dbReference type="InterPro" id="IPR001584">
    <property type="entry name" value="Integrase_cat-core"/>
</dbReference>
<proteinExistence type="predicted"/>
<protein>
    <submittedName>
        <fullName evidence="1">PREDICTED: uncharacterized protein LOC107352934</fullName>
    </submittedName>
</protein>
<evidence type="ECO:0000313" key="2">
    <source>
        <dbReference type="Proteomes" id="UP001152795"/>
    </source>
</evidence>
<dbReference type="Proteomes" id="UP001152795">
    <property type="component" value="Unassembled WGS sequence"/>
</dbReference>
<dbReference type="InterPro" id="IPR058913">
    <property type="entry name" value="Integrase_dom_put"/>
</dbReference>
<dbReference type="PROSITE" id="PS50994">
    <property type="entry name" value="INTEGRASE"/>
    <property type="match status" value="1"/>
</dbReference>
<organism evidence="1 2">
    <name type="scientific">Paramuricea clavata</name>
    <name type="common">Red gorgonian</name>
    <name type="synonym">Violescent sea-whip</name>
    <dbReference type="NCBI Taxonomy" id="317549"/>
    <lineage>
        <taxon>Eukaryota</taxon>
        <taxon>Metazoa</taxon>
        <taxon>Cnidaria</taxon>
        <taxon>Anthozoa</taxon>
        <taxon>Octocorallia</taxon>
        <taxon>Malacalcyonacea</taxon>
        <taxon>Plexauridae</taxon>
        <taxon>Paramuricea</taxon>
    </lineage>
</organism>
<evidence type="ECO:0000313" key="1">
    <source>
        <dbReference type="EMBL" id="CAB4011725.1"/>
    </source>
</evidence>
<reference evidence="1" key="1">
    <citation type="submission" date="2020-04" db="EMBL/GenBank/DDBJ databases">
        <authorList>
            <person name="Alioto T."/>
            <person name="Alioto T."/>
            <person name="Gomez Garrido J."/>
        </authorList>
    </citation>
    <scope>NUCLEOTIDE SEQUENCE</scope>
    <source>
        <strain evidence="1">A484AB</strain>
    </source>
</reference>
<dbReference type="GO" id="GO:0003676">
    <property type="term" value="F:nucleic acid binding"/>
    <property type="evidence" value="ECO:0007669"/>
    <property type="project" value="InterPro"/>
</dbReference>
<dbReference type="EMBL" id="CACRXK020007248">
    <property type="protein sequence ID" value="CAB4011725.1"/>
    <property type="molecule type" value="Genomic_DNA"/>
</dbReference>
<gene>
    <name evidence="1" type="ORF">PACLA_8A019578</name>
</gene>
<dbReference type="Pfam" id="PF24764">
    <property type="entry name" value="rva_4"/>
    <property type="match status" value="1"/>
</dbReference>
<dbReference type="InterPro" id="IPR036397">
    <property type="entry name" value="RNaseH_sf"/>
</dbReference>
<dbReference type="Gene3D" id="3.30.420.10">
    <property type="entry name" value="Ribonuclease H-like superfamily/Ribonuclease H"/>
    <property type="match status" value="1"/>
</dbReference>